<organism evidence="6 7">
    <name type="scientific">Umbelopsis vinacea</name>
    <dbReference type="NCBI Taxonomy" id="44442"/>
    <lineage>
        <taxon>Eukaryota</taxon>
        <taxon>Fungi</taxon>
        <taxon>Fungi incertae sedis</taxon>
        <taxon>Mucoromycota</taxon>
        <taxon>Mucoromycotina</taxon>
        <taxon>Umbelopsidomycetes</taxon>
        <taxon>Umbelopsidales</taxon>
        <taxon>Umbelopsidaceae</taxon>
        <taxon>Umbelopsis</taxon>
    </lineage>
</organism>
<feature type="domain" description="KOW" evidence="5">
    <location>
        <begin position="8"/>
        <end position="27"/>
    </location>
</feature>
<dbReference type="GO" id="GO:1990904">
    <property type="term" value="C:ribonucleoprotein complex"/>
    <property type="evidence" value="ECO:0007669"/>
    <property type="project" value="UniProtKB-KW"/>
</dbReference>
<dbReference type="InterPro" id="IPR018262">
    <property type="entry name" value="Ribosomal_eL27_CS"/>
</dbReference>
<dbReference type="PROSITE" id="PS01107">
    <property type="entry name" value="RIBOSOMAL_L27E"/>
    <property type="match status" value="1"/>
</dbReference>
<dbReference type="InterPro" id="IPR038655">
    <property type="entry name" value="Ribosomal_eL27_sf"/>
</dbReference>
<evidence type="ECO:0000313" key="6">
    <source>
        <dbReference type="EMBL" id="KAG2174621.1"/>
    </source>
</evidence>
<evidence type="ECO:0000256" key="3">
    <source>
        <dbReference type="ARBA" id="ARBA00023274"/>
    </source>
</evidence>
<comment type="similarity">
    <text evidence="1 4">Belongs to the eukaryotic ribosomal protein eL27 family.</text>
</comment>
<evidence type="ECO:0000313" key="7">
    <source>
        <dbReference type="Proteomes" id="UP000612746"/>
    </source>
</evidence>
<dbReference type="CDD" id="cd06090">
    <property type="entry name" value="KOW_RPL27"/>
    <property type="match status" value="1"/>
</dbReference>
<reference evidence="6" key="1">
    <citation type="submission" date="2020-12" db="EMBL/GenBank/DDBJ databases">
        <title>Metabolic potential, ecology and presence of endohyphal bacteria is reflected in genomic diversity of Mucoromycotina.</title>
        <authorList>
            <person name="Muszewska A."/>
            <person name="Okrasinska A."/>
            <person name="Steczkiewicz K."/>
            <person name="Drgas O."/>
            <person name="Orlowska M."/>
            <person name="Perlinska-Lenart U."/>
            <person name="Aleksandrzak-Piekarczyk T."/>
            <person name="Szatraj K."/>
            <person name="Zielenkiewicz U."/>
            <person name="Pilsyk S."/>
            <person name="Malc E."/>
            <person name="Mieczkowski P."/>
            <person name="Kruszewska J.S."/>
            <person name="Biernat P."/>
            <person name="Pawlowska J."/>
        </authorList>
    </citation>
    <scope>NUCLEOTIDE SEQUENCE</scope>
    <source>
        <strain evidence="6">WA0000051536</strain>
    </source>
</reference>
<dbReference type="Pfam" id="PF01777">
    <property type="entry name" value="Ribosomal_L27e"/>
    <property type="match status" value="1"/>
</dbReference>
<accession>A0A8H7U7Q7</accession>
<name>A0A8H7U7Q7_9FUNG</name>
<dbReference type="Pfam" id="PF00467">
    <property type="entry name" value="KOW"/>
    <property type="match status" value="1"/>
</dbReference>
<dbReference type="InterPro" id="IPR041991">
    <property type="entry name" value="Ribosomal_eL27_KOW"/>
</dbReference>
<comment type="caution">
    <text evidence="6">The sequence shown here is derived from an EMBL/GenBank/DDBJ whole genome shotgun (WGS) entry which is preliminary data.</text>
</comment>
<evidence type="ECO:0000256" key="4">
    <source>
        <dbReference type="RuleBase" id="RU000575"/>
    </source>
</evidence>
<dbReference type="Proteomes" id="UP000612746">
    <property type="component" value="Unassembled WGS sequence"/>
</dbReference>
<dbReference type="PANTHER" id="PTHR10497">
    <property type="entry name" value="60S RIBOSOMAL PROTEIN L27"/>
    <property type="match status" value="1"/>
</dbReference>
<evidence type="ECO:0000259" key="5">
    <source>
        <dbReference type="Pfam" id="PF00467"/>
    </source>
</evidence>
<dbReference type="EMBL" id="JAEPRA010000016">
    <property type="protein sequence ID" value="KAG2174621.1"/>
    <property type="molecule type" value="Genomic_DNA"/>
</dbReference>
<dbReference type="Gene3D" id="2.30.30.770">
    <property type="match status" value="1"/>
</dbReference>
<gene>
    <name evidence="6" type="ORF">INT44_006885</name>
</gene>
<protein>
    <recommendedName>
        <fullName evidence="4">60S ribosomal protein L27</fullName>
    </recommendedName>
</protein>
<dbReference type="GO" id="GO:0003735">
    <property type="term" value="F:structural constituent of ribosome"/>
    <property type="evidence" value="ECO:0007669"/>
    <property type="project" value="InterPro"/>
</dbReference>
<keyword evidence="7" id="KW-1185">Reference proteome</keyword>
<proteinExistence type="inferred from homology"/>
<keyword evidence="2 4" id="KW-0689">Ribosomal protein</keyword>
<dbReference type="GO" id="GO:0005840">
    <property type="term" value="C:ribosome"/>
    <property type="evidence" value="ECO:0007669"/>
    <property type="project" value="UniProtKB-KW"/>
</dbReference>
<dbReference type="OrthoDB" id="2365484at2759"/>
<dbReference type="FunFam" id="2.30.30.770:FF:000001">
    <property type="entry name" value="60S ribosomal protein L27"/>
    <property type="match status" value="1"/>
</dbReference>
<dbReference type="InterPro" id="IPR001141">
    <property type="entry name" value="Ribosomal_eL27"/>
</dbReference>
<evidence type="ECO:0000256" key="1">
    <source>
        <dbReference type="ARBA" id="ARBA00009124"/>
    </source>
</evidence>
<keyword evidence="3 4" id="KW-0687">Ribonucleoprotein</keyword>
<sequence>MVKFLKAGKVVVILQGRYAGKKAVIVRSMYQFHSINNHDEGTKDRPYGYAVVAGVERYPLKVTRSMGKKKVAKRSKVKPFIKVINYNHMMPTRYALELEQIKGTISSETFKEPSQREDAKKTIKKLFEERHNTGKNKWFFSKLRF</sequence>
<dbReference type="InterPro" id="IPR008991">
    <property type="entry name" value="Translation_prot_SH3-like_sf"/>
</dbReference>
<dbReference type="InterPro" id="IPR005824">
    <property type="entry name" value="KOW"/>
</dbReference>
<dbReference type="AlphaFoldDB" id="A0A8H7U7Q7"/>
<dbReference type="SUPFAM" id="SSF50104">
    <property type="entry name" value="Translation proteins SH3-like domain"/>
    <property type="match status" value="1"/>
</dbReference>
<dbReference type="GO" id="GO:0006412">
    <property type="term" value="P:translation"/>
    <property type="evidence" value="ECO:0007669"/>
    <property type="project" value="InterPro"/>
</dbReference>
<evidence type="ECO:0000256" key="2">
    <source>
        <dbReference type="ARBA" id="ARBA00022980"/>
    </source>
</evidence>